<proteinExistence type="predicted"/>
<name>A0A7S4KQV4_9EUKA</name>
<dbReference type="EMBL" id="HBKR01015150">
    <property type="protein sequence ID" value="CAE2302672.1"/>
    <property type="molecule type" value="Transcribed_RNA"/>
</dbReference>
<organism evidence="1">
    <name type="scientific">Paramoeba aestuarina</name>
    <dbReference type="NCBI Taxonomy" id="180227"/>
    <lineage>
        <taxon>Eukaryota</taxon>
        <taxon>Amoebozoa</taxon>
        <taxon>Discosea</taxon>
        <taxon>Flabellinia</taxon>
        <taxon>Dactylopodida</taxon>
        <taxon>Paramoebidae</taxon>
        <taxon>Paramoeba</taxon>
    </lineage>
</organism>
<accession>A0A7S4KQV4</accession>
<sequence>MESSYQKLRHFDEHDNCPPVTDSIKWNVVQTEDLEIAAQTIDYEVKHSGNQSFNRFYSAGGTLRIDVLANISACRENMGEREQQFSLKDRTTAESNNCEAQSSFSAVKKQTQT</sequence>
<gene>
    <name evidence="1" type="ORF">NAES01612_LOCUS10037</name>
</gene>
<evidence type="ECO:0000313" key="1">
    <source>
        <dbReference type="EMBL" id="CAE2302672.1"/>
    </source>
</evidence>
<protein>
    <submittedName>
        <fullName evidence="1">Uncharacterized protein</fullName>
    </submittedName>
</protein>
<dbReference type="AlphaFoldDB" id="A0A7S4KQV4"/>
<reference evidence="1" key="1">
    <citation type="submission" date="2021-01" db="EMBL/GenBank/DDBJ databases">
        <authorList>
            <person name="Corre E."/>
            <person name="Pelletier E."/>
            <person name="Niang G."/>
            <person name="Scheremetjew M."/>
            <person name="Finn R."/>
            <person name="Kale V."/>
            <person name="Holt S."/>
            <person name="Cochrane G."/>
            <person name="Meng A."/>
            <person name="Brown T."/>
            <person name="Cohen L."/>
        </authorList>
    </citation>
    <scope>NUCLEOTIDE SEQUENCE</scope>
    <source>
        <strain evidence="1">SoJaBio B1-5/56/2</strain>
    </source>
</reference>